<comment type="caution">
    <text evidence="3">The sequence shown here is derived from an EMBL/GenBank/DDBJ whole genome shotgun (WGS) entry which is preliminary data.</text>
</comment>
<evidence type="ECO:0000313" key="3">
    <source>
        <dbReference type="EMBL" id="GAA4093318.1"/>
    </source>
</evidence>
<evidence type="ECO:0000256" key="1">
    <source>
        <dbReference type="ARBA" id="ARBA00008635"/>
    </source>
</evidence>
<dbReference type="RefSeq" id="WP_345102367.1">
    <property type="nucleotide sequence ID" value="NZ_BAABCV010000004.1"/>
</dbReference>
<name>A0ABP7WPP4_9SPHI</name>
<evidence type="ECO:0000256" key="2">
    <source>
        <dbReference type="ARBA" id="ARBA00022723"/>
    </source>
</evidence>
<sequence>MSIIKKLLKEIEQEAQTTRKFLGIIPADKFDWQPHSKSMSIMQLSNHIAELPAWVSMAITTDGLDFHANPYEPYEARTAADLLEVFENSYADGRAHLEAATEAELEKPWVLRSGETVLANMTKYETVRIAIAQTIHHRAQLGVYLRLLNIPIPGSYGPSADELEARQASTVA</sequence>
<comment type="similarity">
    <text evidence="1">Belongs to the DinB family.</text>
</comment>
<dbReference type="Gene3D" id="1.20.120.450">
    <property type="entry name" value="dinb family like domain"/>
    <property type="match status" value="1"/>
</dbReference>
<dbReference type="SUPFAM" id="SSF109854">
    <property type="entry name" value="DinB/YfiT-like putative metalloenzymes"/>
    <property type="match status" value="1"/>
</dbReference>
<proteinExistence type="inferred from homology"/>
<protein>
    <recommendedName>
        <fullName evidence="5">Damage-inducible protein DinB</fullName>
    </recommendedName>
</protein>
<dbReference type="Proteomes" id="UP001500841">
    <property type="component" value="Unassembled WGS sequence"/>
</dbReference>
<dbReference type="InterPro" id="IPR007837">
    <property type="entry name" value="DinB"/>
</dbReference>
<keyword evidence="4" id="KW-1185">Reference proteome</keyword>
<evidence type="ECO:0008006" key="5">
    <source>
        <dbReference type="Google" id="ProtNLM"/>
    </source>
</evidence>
<organism evidence="3 4">
    <name type="scientific">Mucilaginibacter panaciglaebae</name>
    <dbReference type="NCBI Taxonomy" id="502331"/>
    <lineage>
        <taxon>Bacteria</taxon>
        <taxon>Pseudomonadati</taxon>
        <taxon>Bacteroidota</taxon>
        <taxon>Sphingobacteriia</taxon>
        <taxon>Sphingobacteriales</taxon>
        <taxon>Sphingobacteriaceae</taxon>
        <taxon>Mucilaginibacter</taxon>
    </lineage>
</organism>
<dbReference type="EMBL" id="BAABCV010000004">
    <property type="protein sequence ID" value="GAA4093318.1"/>
    <property type="molecule type" value="Genomic_DNA"/>
</dbReference>
<reference evidence="4" key="1">
    <citation type="journal article" date="2019" name="Int. J. Syst. Evol. Microbiol.">
        <title>The Global Catalogue of Microorganisms (GCM) 10K type strain sequencing project: providing services to taxonomists for standard genome sequencing and annotation.</title>
        <authorList>
            <consortium name="The Broad Institute Genomics Platform"/>
            <consortium name="The Broad Institute Genome Sequencing Center for Infectious Disease"/>
            <person name="Wu L."/>
            <person name="Ma J."/>
        </authorList>
    </citation>
    <scope>NUCLEOTIDE SEQUENCE [LARGE SCALE GENOMIC DNA]</scope>
    <source>
        <strain evidence="4">JCM 17085</strain>
    </source>
</reference>
<keyword evidence="2" id="KW-0479">Metal-binding</keyword>
<evidence type="ECO:0000313" key="4">
    <source>
        <dbReference type="Proteomes" id="UP001500841"/>
    </source>
</evidence>
<dbReference type="Pfam" id="PF05163">
    <property type="entry name" value="DinB"/>
    <property type="match status" value="1"/>
</dbReference>
<gene>
    <name evidence="3" type="ORF">GCM10022392_14700</name>
</gene>
<accession>A0ABP7WPP4</accession>
<dbReference type="InterPro" id="IPR034660">
    <property type="entry name" value="DinB/YfiT-like"/>
</dbReference>